<gene>
    <name evidence="1" type="ORF">BKK55_01200</name>
</gene>
<organism evidence="1 2">
    <name type="scientific">Rodentibacter genomosp. 2</name>
    <dbReference type="NCBI Taxonomy" id="1908266"/>
    <lineage>
        <taxon>Bacteria</taxon>
        <taxon>Pseudomonadati</taxon>
        <taxon>Pseudomonadota</taxon>
        <taxon>Gammaproteobacteria</taxon>
        <taxon>Pasteurellales</taxon>
        <taxon>Pasteurellaceae</taxon>
        <taxon>Rodentibacter</taxon>
    </lineage>
</organism>
<keyword evidence="2" id="KW-1185">Reference proteome</keyword>
<comment type="caution">
    <text evidence="1">The sequence shown here is derived from an EMBL/GenBank/DDBJ whole genome shotgun (WGS) entry which is preliminary data.</text>
</comment>
<evidence type="ECO:0000313" key="2">
    <source>
        <dbReference type="Proteomes" id="UP000188541"/>
    </source>
</evidence>
<reference evidence="1 2" key="1">
    <citation type="submission" date="2016-10" db="EMBL/GenBank/DDBJ databases">
        <title>Rodentibacter gen. nov. and new species.</title>
        <authorList>
            <person name="Christensen H."/>
        </authorList>
    </citation>
    <scope>NUCLEOTIDE SEQUENCE [LARGE SCALE GENOMIC DNA]</scope>
    <source>
        <strain evidence="1 2">1996246016</strain>
    </source>
</reference>
<dbReference type="InterPro" id="IPR028264">
    <property type="entry name" value="Imm15"/>
</dbReference>
<dbReference type="Pfam" id="PF15561">
    <property type="entry name" value="Imm15"/>
    <property type="match status" value="1"/>
</dbReference>
<dbReference type="OrthoDB" id="9947985at2"/>
<protein>
    <submittedName>
        <fullName evidence="1">Uncharacterized protein</fullName>
    </submittedName>
</protein>
<dbReference type="Proteomes" id="UP000188541">
    <property type="component" value="Unassembled WGS sequence"/>
</dbReference>
<dbReference type="RefSeq" id="WP_077550237.1">
    <property type="nucleotide sequence ID" value="NZ_MLHO01000007.1"/>
</dbReference>
<accession>A0A1V3JQ99</accession>
<proteinExistence type="predicted"/>
<name>A0A1V3JQ99_9PAST</name>
<sequence length="173" mass="20640">MSYLKLLNALMKKEISYREENLIELLKYPTEFEEIPIITRTGREQPFLEFFNKKQLNSFLLNFSIFHLNNIKLFAKKHLTNDELNKIYFCLTYPNLDLFDLYGFYIPNICISKAKYKEKFETKPKVNLDHMVWLKNSLEELGCIDSFKIVYSKFDDGFGGEIIRVFLLNKFDS</sequence>
<evidence type="ECO:0000313" key="1">
    <source>
        <dbReference type="EMBL" id="OOF58866.1"/>
    </source>
</evidence>
<dbReference type="AlphaFoldDB" id="A0A1V3JQ99"/>
<dbReference type="EMBL" id="MLHO01000007">
    <property type="protein sequence ID" value="OOF58866.1"/>
    <property type="molecule type" value="Genomic_DNA"/>
</dbReference>